<keyword evidence="2" id="KW-1185">Reference proteome</keyword>
<name>A0ABQ1SR85_9SPHI</name>
<evidence type="ECO:0000313" key="2">
    <source>
        <dbReference type="Proteomes" id="UP000622648"/>
    </source>
</evidence>
<dbReference type="Proteomes" id="UP000622648">
    <property type="component" value="Unassembled WGS sequence"/>
</dbReference>
<reference evidence="2" key="1">
    <citation type="journal article" date="2019" name="Int. J. Syst. Evol. Microbiol.">
        <title>The Global Catalogue of Microorganisms (GCM) 10K type strain sequencing project: providing services to taxonomists for standard genome sequencing and annotation.</title>
        <authorList>
            <consortium name="The Broad Institute Genomics Platform"/>
            <consortium name="The Broad Institute Genome Sequencing Center for Infectious Disease"/>
            <person name="Wu L."/>
            <person name="Ma J."/>
        </authorList>
    </citation>
    <scope>NUCLEOTIDE SEQUENCE [LARGE SCALE GENOMIC DNA]</scope>
    <source>
        <strain evidence="2">CGMCC 1.15644</strain>
    </source>
</reference>
<gene>
    <name evidence="1" type="ORF">GCM10011413_25540</name>
</gene>
<sequence length="73" mass="8606">MFLPHKKYKVRISAKVNLYYKTTNLIFHLNGLYGNFGKIMFLSHKKYKVYISAKVNLYYKTTNLIFSSNGLYG</sequence>
<proteinExistence type="predicted"/>
<protein>
    <submittedName>
        <fullName evidence="1">Uncharacterized protein</fullName>
    </submittedName>
</protein>
<accession>A0ABQ1SR85</accession>
<dbReference type="EMBL" id="BMJO01000004">
    <property type="protein sequence ID" value="GGE58016.1"/>
    <property type="molecule type" value="Genomic_DNA"/>
</dbReference>
<organism evidence="1 2">
    <name type="scientific">Pedobacter psychrotolerans</name>
    <dbReference type="NCBI Taxonomy" id="1843235"/>
    <lineage>
        <taxon>Bacteria</taxon>
        <taxon>Pseudomonadati</taxon>
        <taxon>Bacteroidota</taxon>
        <taxon>Sphingobacteriia</taxon>
        <taxon>Sphingobacteriales</taxon>
        <taxon>Sphingobacteriaceae</taxon>
        <taxon>Pedobacter</taxon>
    </lineage>
</organism>
<evidence type="ECO:0000313" key="1">
    <source>
        <dbReference type="EMBL" id="GGE58016.1"/>
    </source>
</evidence>
<comment type="caution">
    <text evidence="1">The sequence shown here is derived from an EMBL/GenBank/DDBJ whole genome shotgun (WGS) entry which is preliminary data.</text>
</comment>